<dbReference type="InterPro" id="IPR036108">
    <property type="entry name" value="4pyrrol_syn_uPrphyn_synt_sf"/>
</dbReference>
<evidence type="ECO:0000256" key="5">
    <source>
        <dbReference type="ARBA" id="ARBA00023244"/>
    </source>
</evidence>
<evidence type="ECO:0000256" key="7">
    <source>
        <dbReference type="ARBA" id="ARBA00040167"/>
    </source>
</evidence>
<dbReference type="EC" id="4.2.1.75" evidence="3 9"/>
<comment type="pathway">
    <text evidence="1 9">Porphyrin-containing compound metabolism; protoporphyrin-IX biosynthesis; coproporphyrinogen-III from 5-aminolevulinate: step 3/4.</text>
</comment>
<dbReference type="SUPFAM" id="SSF69618">
    <property type="entry name" value="HemD-like"/>
    <property type="match status" value="1"/>
</dbReference>
<dbReference type="Pfam" id="PF02602">
    <property type="entry name" value="HEM4"/>
    <property type="match status" value="1"/>
</dbReference>
<dbReference type="InterPro" id="IPR003754">
    <property type="entry name" value="4pyrrol_synth_uPrphyn_synth"/>
</dbReference>
<name>A0ABS5AUX1_9STRE</name>
<protein>
    <recommendedName>
        <fullName evidence="7 9">Uroporphyrinogen-III synthase</fullName>
        <ecNumber evidence="3 9">4.2.1.75</ecNumber>
    </recommendedName>
</protein>
<comment type="similarity">
    <text evidence="2 9">Belongs to the uroporphyrinogen-III synthase family.</text>
</comment>
<dbReference type="PANTHER" id="PTHR38042">
    <property type="entry name" value="UROPORPHYRINOGEN-III SYNTHASE, CHLOROPLASTIC"/>
    <property type="match status" value="1"/>
</dbReference>
<evidence type="ECO:0000256" key="1">
    <source>
        <dbReference type="ARBA" id="ARBA00004772"/>
    </source>
</evidence>
<evidence type="ECO:0000259" key="10">
    <source>
        <dbReference type="Pfam" id="PF02602"/>
    </source>
</evidence>
<evidence type="ECO:0000256" key="3">
    <source>
        <dbReference type="ARBA" id="ARBA00013109"/>
    </source>
</evidence>
<dbReference type="InterPro" id="IPR039793">
    <property type="entry name" value="UROS/Hem4"/>
</dbReference>
<comment type="caution">
    <text evidence="11">The sequence shown here is derived from an EMBL/GenBank/DDBJ whole genome shotgun (WGS) entry which is preliminary data.</text>
</comment>
<organism evidence="11 12">
    <name type="scientific">Streptococcus panodentis</name>
    <dbReference type="NCBI Taxonomy" id="1581472"/>
    <lineage>
        <taxon>Bacteria</taxon>
        <taxon>Bacillati</taxon>
        <taxon>Bacillota</taxon>
        <taxon>Bacilli</taxon>
        <taxon>Lactobacillales</taxon>
        <taxon>Streptococcaceae</taxon>
        <taxon>Streptococcus</taxon>
    </lineage>
</organism>
<dbReference type="EMBL" id="QFAY01000002">
    <property type="protein sequence ID" value="MBP2620058.1"/>
    <property type="molecule type" value="Genomic_DNA"/>
</dbReference>
<feature type="domain" description="Tetrapyrrole biosynthesis uroporphyrinogen III synthase" evidence="10">
    <location>
        <begin position="16"/>
        <end position="227"/>
    </location>
</feature>
<accession>A0ABS5AUX1</accession>
<dbReference type="PANTHER" id="PTHR38042:SF1">
    <property type="entry name" value="UROPORPHYRINOGEN-III SYNTHASE, CHLOROPLASTIC"/>
    <property type="match status" value="1"/>
</dbReference>
<comment type="catalytic activity">
    <reaction evidence="8 9">
        <text>hydroxymethylbilane = uroporphyrinogen III + H2O</text>
        <dbReference type="Rhea" id="RHEA:18965"/>
        <dbReference type="ChEBI" id="CHEBI:15377"/>
        <dbReference type="ChEBI" id="CHEBI:57308"/>
        <dbReference type="ChEBI" id="CHEBI:57845"/>
        <dbReference type="EC" id="4.2.1.75"/>
    </reaction>
</comment>
<dbReference type="Gene3D" id="3.40.50.10090">
    <property type="match status" value="2"/>
</dbReference>
<keyword evidence="4 9" id="KW-0456">Lyase</keyword>
<evidence type="ECO:0000256" key="8">
    <source>
        <dbReference type="ARBA" id="ARBA00048617"/>
    </source>
</evidence>
<reference evidence="11 12" key="1">
    <citation type="submission" date="2018-05" db="EMBL/GenBank/DDBJ databases">
        <title>Draft genome sequence of Streptococcus panodentis CCUG 70867T.</title>
        <authorList>
            <person name="Salva-Serra F."/>
            <person name="Mendez V."/>
            <person name="Jaen-Luchoro D."/>
            <person name="Gonzales-Siles L."/>
            <person name="Karlsson R."/>
            <person name="Engstrom-Jakobsson H."/>
            <person name="Busquets A."/>
            <person name="Gomila M."/>
            <person name="Pineiro-Iglesias B."/>
            <person name="Bennasar-Figueras A."/>
            <person name="Seeger M."/>
            <person name="Moore E."/>
        </authorList>
    </citation>
    <scope>NUCLEOTIDE SEQUENCE [LARGE SCALE GENOMIC DNA]</scope>
    <source>
        <strain evidence="11 12">CCUG 70867</strain>
    </source>
</reference>
<evidence type="ECO:0000256" key="4">
    <source>
        <dbReference type="ARBA" id="ARBA00023239"/>
    </source>
</evidence>
<dbReference type="RefSeq" id="WP_209550678.1">
    <property type="nucleotide sequence ID" value="NZ_QFAY01000002.1"/>
</dbReference>
<evidence type="ECO:0000313" key="11">
    <source>
        <dbReference type="EMBL" id="MBP2620058.1"/>
    </source>
</evidence>
<evidence type="ECO:0000256" key="9">
    <source>
        <dbReference type="RuleBase" id="RU366031"/>
    </source>
</evidence>
<evidence type="ECO:0000313" key="12">
    <source>
        <dbReference type="Proteomes" id="UP001519349"/>
    </source>
</evidence>
<evidence type="ECO:0000256" key="2">
    <source>
        <dbReference type="ARBA" id="ARBA00008133"/>
    </source>
</evidence>
<dbReference type="CDD" id="cd06578">
    <property type="entry name" value="HemD"/>
    <property type="match status" value="1"/>
</dbReference>
<keyword evidence="12" id="KW-1185">Reference proteome</keyword>
<evidence type="ECO:0000256" key="6">
    <source>
        <dbReference type="ARBA" id="ARBA00037589"/>
    </source>
</evidence>
<dbReference type="NCBIfam" id="NF004593">
    <property type="entry name" value="PRK05928.4-2"/>
    <property type="match status" value="1"/>
</dbReference>
<sequence length="241" mass="26907">MVKKLIFTREQAPDSAWLEKIKQAGFETYHVPLIRCQTLALPESIKAVLPAADWVFFTSAVAVEAFSPYLRADCQIATIGPRTSRALDELDRACDFQASSHYGADFVQEWLALALPAQKILLPQSSLSNPSLAEALKEAGHEVWAWPMYQTTSNLTGQKQLENYLSQEDVIWTFASPSAWQSFCALKPQLPSSHQIAVIGQTTAQAVKESGYRVDCQPQRPSVEEMVKEIIKKEEDKHGIL</sequence>
<gene>
    <name evidence="11" type="ORF">DHL47_01645</name>
</gene>
<keyword evidence="5 9" id="KW-0627">Porphyrin biosynthesis</keyword>
<comment type="function">
    <text evidence="6 9">Catalyzes cyclization of the linear tetrapyrrole, hydroxymethylbilane, to the macrocyclic uroporphyrinogen III.</text>
</comment>
<dbReference type="Proteomes" id="UP001519349">
    <property type="component" value="Unassembled WGS sequence"/>
</dbReference>
<proteinExistence type="inferred from homology"/>